<evidence type="ECO:0000313" key="2">
    <source>
        <dbReference type="EMBL" id="WAR00250.1"/>
    </source>
</evidence>
<proteinExistence type="predicted"/>
<dbReference type="Proteomes" id="UP001164746">
    <property type="component" value="Chromosome 3"/>
</dbReference>
<feature type="region of interest" description="Disordered" evidence="1">
    <location>
        <begin position="180"/>
        <end position="220"/>
    </location>
</feature>
<name>A0ABY7DUF6_MYAAR</name>
<accession>A0ABY7DUF6</accession>
<feature type="compositionally biased region" description="Low complexity" evidence="1">
    <location>
        <begin position="180"/>
        <end position="196"/>
    </location>
</feature>
<gene>
    <name evidence="2" type="ORF">MAR_024622</name>
</gene>
<reference evidence="2" key="1">
    <citation type="submission" date="2022-11" db="EMBL/GenBank/DDBJ databases">
        <title>Centuries of genome instability and evolution in soft-shell clam transmissible cancer (bioRxiv).</title>
        <authorList>
            <person name="Hart S.F.M."/>
            <person name="Yonemitsu M.A."/>
            <person name="Giersch R.M."/>
            <person name="Beal B.F."/>
            <person name="Arriagada G."/>
            <person name="Davis B.W."/>
            <person name="Ostrander E.A."/>
            <person name="Goff S.P."/>
            <person name="Metzger M.J."/>
        </authorList>
    </citation>
    <scope>NUCLEOTIDE SEQUENCE</scope>
    <source>
        <strain evidence="2">MELC-2E11</strain>
        <tissue evidence="2">Siphon/mantle</tissue>
    </source>
</reference>
<protein>
    <submittedName>
        <fullName evidence="2">Uncharacterized protein</fullName>
    </submittedName>
</protein>
<feature type="compositionally biased region" description="Low complexity" evidence="1">
    <location>
        <begin position="206"/>
        <end position="220"/>
    </location>
</feature>
<evidence type="ECO:0000313" key="3">
    <source>
        <dbReference type="Proteomes" id="UP001164746"/>
    </source>
</evidence>
<dbReference type="EMBL" id="CP111014">
    <property type="protein sequence ID" value="WAR00250.1"/>
    <property type="molecule type" value="Genomic_DNA"/>
</dbReference>
<keyword evidence="3" id="KW-1185">Reference proteome</keyword>
<sequence>MQPTLTAIPVYDDAVDLDNDYDYIMSRALRSYRQHRECEKAETRRGPLKSAYIRRHQLRPKTAPPARFIEAIKVRHVNGATEGQSLVGGHFVPRVDAIKEVSEANPVSNEERSPRRVLQVAKVDLNMMQDANRKTASYMKRNAPAHPWHSHSYPSVRPMEKFVRPPHAYMSASVGERDLSSALSSSSSRSSSAKSSPQHRPMCRPSSGASKSSTNSKLSPNNKYYYDGGLFTHPKENHSDYFVIHPDWVSESMSIQKLSLSERTKQLPPKSKSMTWPQRRCYSAPPSKYRNPITWENIQTT</sequence>
<feature type="region of interest" description="Disordered" evidence="1">
    <location>
        <begin position="260"/>
        <end position="285"/>
    </location>
</feature>
<organism evidence="2 3">
    <name type="scientific">Mya arenaria</name>
    <name type="common">Soft-shell clam</name>
    <dbReference type="NCBI Taxonomy" id="6604"/>
    <lineage>
        <taxon>Eukaryota</taxon>
        <taxon>Metazoa</taxon>
        <taxon>Spiralia</taxon>
        <taxon>Lophotrochozoa</taxon>
        <taxon>Mollusca</taxon>
        <taxon>Bivalvia</taxon>
        <taxon>Autobranchia</taxon>
        <taxon>Heteroconchia</taxon>
        <taxon>Euheterodonta</taxon>
        <taxon>Imparidentia</taxon>
        <taxon>Neoheterodontei</taxon>
        <taxon>Myida</taxon>
        <taxon>Myoidea</taxon>
        <taxon>Myidae</taxon>
        <taxon>Mya</taxon>
    </lineage>
</organism>
<evidence type="ECO:0000256" key="1">
    <source>
        <dbReference type="SAM" id="MobiDB-lite"/>
    </source>
</evidence>